<evidence type="ECO:0000256" key="3">
    <source>
        <dbReference type="ARBA" id="ARBA00023306"/>
    </source>
</evidence>
<dbReference type="InterPro" id="IPR048258">
    <property type="entry name" value="Cyclins_cyclin-box"/>
</dbReference>
<dbReference type="InterPro" id="IPR036915">
    <property type="entry name" value="Cyclin-like_sf"/>
</dbReference>
<dbReference type="PROSITE" id="PS00292">
    <property type="entry name" value="CYCLINS"/>
    <property type="match status" value="1"/>
</dbReference>
<dbReference type="InterPro" id="IPR006671">
    <property type="entry name" value="Cyclin_N"/>
</dbReference>
<keyword evidence="3" id="KW-0131">Cell cycle</keyword>
<dbReference type="Gene3D" id="1.10.472.10">
    <property type="entry name" value="Cyclin-like"/>
    <property type="match status" value="1"/>
</dbReference>
<dbReference type="FunFam" id="1.10.472.10:FF:000003">
    <property type="entry name" value="G1/S-specific cyclin-D2"/>
    <property type="match status" value="1"/>
</dbReference>
<evidence type="ECO:0000256" key="2">
    <source>
        <dbReference type="ARBA" id="ARBA00023127"/>
    </source>
</evidence>
<comment type="caution">
    <text evidence="6">The sequence shown here is derived from an EMBL/GenBank/DDBJ whole genome shotgun (WGS) entry which is preliminary data.</text>
</comment>
<evidence type="ECO:0000313" key="6">
    <source>
        <dbReference type="EMBL" id="KAK6625765.1"/>
    </source>
</evidence>
<gene>
    <name evidence="6" type="ORF">RUM43_006064</name>
</gene>
<name>A0AAN8S3A9_POLSC</name>
<accession>A0AAN8S3A9</accession>
<dbReference type="Proteomes" id="UP001372834">
    <property type="component" value="Unassembled WGS sequence"/>
</dbReference>
<evidence type="ECO:0000256" key="1">
    <source>
        <dbReference type="ARBA" id="ARBA00022618"/>
    </source>
</evidence>
<feature type="domain" description="Cyclin-like" evidence="5">
    <location>
        <begin position="65"/>
        <end position="149"/>
    </location>
</feature>
<dbReference type="Pfam" id="PF00134">
    <property type="entry name" value="Cyclin_N"/>
    <property type="match status" value="1"/>
</dbReference>
<dbReference type="GO" id="GO:0000278">
    <property type="term" value="P:mitotic cell cycle"/>
    <property type="evidence" value="ECO:0007669"/>
    <property type="project" value="UniProtKB-ARBA"/>
</dbReference>
<reference evidence="6 7" key="1">
    <citation type="submission" date="2023-10" db="EMBL/GenBank/DDBJ databases">
        <title>Genomes of two closely related lineages of the louse Polyplax serrata with different host specificities.</title>
        <authorList>
            <person name="Martinu J."/>
            <person name="Tarabai H."/>
            <person name="Stefka J."/>
            <person name="Hypsa V."/>
        </authorList>
    </citation>
    <scope>NUCLEOTIDE SEQUENCE [LARGE SCALE GENOMIC DNA]</scope>
    <source>
        <strain evidence="6">HR10_N</strain>
    </source>
</reference>
<keyword evidence="2 4" id="KW-0195">Cyclin</keyword>
<dbReference type="PANTHER" id="PTHR10177">
    <property type="entry name" value="CYCLINS"/>
    <property type="match status" value="1"/>
</dbReference>
<sequence>MATDLFCCERLQPDLRKTEKDPVIFNDVRVINNLLCLEKQYVPSCDYFSMVQMDIKPFMRKVVSTWMLEVCEELGVEEQVFPLAVNYLDRFLCNCCINKRHLQLAASVCIMMASKIRQCQYVSIETLCFYADHSITPQAMKSGEEEVKEWKRFGCLPLEVCKTAEGSYPDLHEPEHPFSLVVPAPLPPTCVCLSVLTVSSNVVVLYQGNGQQPNNLIRK</sequence>
<organism evidence="6 7">
    <name type="scientific">Polyplax serrata</name>
    <name type="common">Common mouse louse</name>
    <dbReference type="NCBI Taxonomy" id="468196"/>
    <lineage>
        <taxon>Eukaryota</taxon>
        <taxon>Metazoa</taxon>
        <taxon>Ecdysozoa</taxon>
        <taxon>Arthropoda</taxon>
        <taxon>Hexapoda</taxon>
        <taxon>Insecta</taxon>
        <taxon>Pterygota</taxon>
        <taxon>Neoptera</taxon>
        <taxon>Paraneoptera</taxon>
        <taxon>Psocodea</taxon>
        <taxon>Troctomorpha</taxon>
        <taxon>Phthiraptera</taxon>
        <taxon>Anoplura</taxon>
        <taxon>Polyplacidae</taxon>
        <taxon>Polyplax</taxon>
    </lineage>
</organism>
<dbReference type="GO" id="GO:0051301">
    <property type="term" value="P:cell division"/>
    <property type="evidence" value="ECO:0007669"/>
    <property type="project" value="UniProtKB-KW"/>
</dbReference>
<dbReference type="AlphaFoldDB" id="A0AAN8S3A9"/>
<dbReference type="InterPro" id="IPR039361">
    <property type="entry name" value="Cyclin"/>
</dbReference>
<evidence type="ECO:0000313" key="7">
    <source>
        <dbReference type="Proteomes" id="UP001372834"/>
    </source>
</evidence>
<protein>
    <recommendedName>
        <fullName evidence="5">Cyclin-like domain-containing protein</fullName>
    </recommendedName>
</protein>
<evidence type="ECO:0000259" key="5">
    <source>
        <dbReference type="SMART" id="SM00385"/>
    </source>
</evidence>
<dbReference type="SMART" id="SM00385">
    <property type="entry name" value="CYCLIN"/>
    <property type="match status" value="1"/>
</dbReference>
<dbReference type="InterPro" id="IPR013763">
    <property type="entry name" value="Cyclin-like_dom"/>
</dbReference>
<dbReference type="SUPFAM" id="SSF47954">
    <property type="entry name" value="Cyclin-like"/>
    <property type="match status" value="1"/>
</dbReference>
<proteinExistence type="inferred from homology"/>
<dbReference type="EMBL" id="JAWJWE010000037">
    <property type="protein sequence ID" value="KAK6625765.1"/>
    <property type="molecule type" value="Genomic_DNA"/>
</dbReference>
<keyword evidence="1" id="KW-0132">Cell division</keyword>
<evidence type="ECO:0000256" key="4">
    <source>
        <dbReference type="RuleBase" id="RU000383"/>
    </source>
</evidence>
<comment type="similarity">
    <text evidence="4">Belongs to the cyclin family.</text>
</comment>